<proteinExistence type="inferred from homology"/>
<keyword evidence="2 6" id="KW-0554">One-carbon metabolism</keyword>
<reference evidence="7 8" key="1">
    <citation type="submission" date="2019-10" db="EMBL/GenBank/DDBJ databases">
        <title>A soil myxobacterium in the family Polyangiaceae.</title>
        <authorList>
            <person name="Li Y."/>
            <person name="Wang J."/>
        </authorList>
    </citation>
    <scope>NUCLEOTIDE SEQUENCE [LARGE SCALE GENOMIC DNA]</scope>
    <source>
        <strain evidence="7 8">DSM 14734</strain>
    </source>
</reference>
<dbReference type="EMBL" id="WJIE01000002">
    <property type="protein sequence ID" value="MRG91755.1"/>
    <property type="molecule type" value="Genomic_DNA"/>
</dbReference>
<keyword evidence="5 6" id="KW-0067">ATP-binding</keyword>
<dbReference type="Pfam" id="PF01268">
    <property type="entry name" value="FTHFS"/>
    <property type="match status" value="1"/>
</dbReference>
<comment type="catalytic activity">
    <reaction evidence="6">
        <text>(6S)-5,6,7,8-tetrahydrofolate + formate + ATP = (6R)-10-formyltetrahydrofolate + ADP + phosphate</text>
        <dbReference type="Rhea" id="RHEA:20221"/>
        <dbReference type="ChEBI" id="CHEBI:15740"/>
        <dbReference type="ChEBI" id="CHEBI:30616"/>
        <dbReference type="ChEBI" id="CHEBI:43474"/>
        <dbReference type="ChEBI" id="CHEBI:57453"/>
        <dbReference type="ChEBI" id="CHEBI:195366"/>
        <dbReference type="ChEBI" id="CHEBI:456216"/>
        <dbReference type="EC" id="6.3.4.3"/>
    </reaction>
</comment>
<dbReference type="PROSITE" id="PS00722">
    <property type="entry name" value="FTHFS_2"/>
    <property type="match status" value="1"/>
</dbReference>
<dbReference type="SUPFAM" id="SSF52540">
    <property type="entry name" value="P-loop containing nucleoside triphosphate hydrolases"/>
    <property type="match status" value="1"/>
</dbReference>
<dbReference type="CDD" id="cd00477">
    <property type="entry name" value="FTHFS"/>
    <property type="match status" value="1"/>
</dbReference>
<keyword evidence="8" id="KW-1185">Reference proteome</keyword>
<gene>
    <name evidence="6" type="primary">fhs</name>
    <name evidence="7" type="ORF">GF068_07425</name>
</gene>
<evidence type="ECO:0000313" key="7">
    <source>
        <dbReference type="EMBL" id="MRG91755.1"/>
    </source>
</evidence>
<sequence>MEVIVTLPQSALPIGPQGIFDVARELGVSEDHVEPYGRNKAKIDLAALARPASGAGRLVLVSAINPTPAGEGKTTTSIGLAMGMRRLGKRAVLCLREPSLGPVFGVKGGGTGGGRATLVPADDINLHFTGDIHAISTAHNLLSAMVDNACHFNTSFGDKGAIDPRQVTWGRALDMNDRALRNVVVGLGRKADGVPRQDRFDITAASEVMAIVALAEGPEDLERRLGRIVIGQSTSGAPITAADVGAASAMTALLRDAIKPNLVQTDEGGPALVHAGPFANIAHGCSSVVATRLGLLSGDYVITEAGFGFDLGGEKFLDIKCRTMGVFPRVLVLVATLRALKMHGGAPVKRAAEPDEKALEAGLAHLDKHLDSAVFFGLPVVVAINVFPNDTQEELALVDAAMKRRGVRAVRCEGFMRGGEGALELAEAVATAADATDGAPPAPRFTYELAEPLRDKITKIARTIYGADGVTFTAAAERDARRIEELGHGGVPICMAKTQLSLSDEPTLVGRPTNFQVTVREIRLSAGAGFAVALTGDMMTMPGLPREPSALRVKLLPTGKIRGLMQND</sequence>
<dbReference type="GO" id="GO:0004329">
    <property type="term" value="F:formate-tetrahydrofolate ligase activity"/>
    <property type="evidence" value="ECO:0007669"/>
    <property type="project" value="UniProtKB-UniRule"/>
</dbReference>
<dbReference type="Gene3D" id="3.40.50.300">
    <property type="entry name" value="P-loop containing nucleotide triphosphate hydrolases"/>
    <property type="match status" value="1"/>
</dbReference>
<organism evidence="7 8">
    <name type="scientific">Polyangium spumosum</name>
    <dbReference type="NCBI Taxonomy" id="889282"/>
    <lineage>
        <taxon>Bacteria</taxon>
        <taxon>Pseudomonadati</taxon>
        <taxon>Myxococcota</taxon>
        <taxon>Polyangia</taxon>
        <taxon>Polyangiales</taxon>
        <taxon>Polyangiaceae</taxon>
        <taxon>Polyangium</taxon>
    </lineage>
</organism>
<dbReference type="PROSITE" id="PS00721">
    <property type="entry name" value="FTHFS_1"/>
    <property type="match status" value="1"/>
</dbReference>
<protein>
    <recommendedName>
        <fullName evidence="6">Formate--tetrahydrofolate ligase</fullName>
        <ecNumber evidence="6">6.3.4.3</ecNumber>
    </recommendedName>
    <alternativeName>
        <fullName evidence="6">Formyltetrahydrofolate synthetase</fullName>
        <shortName evidence="6">FHS</shortName>
        <shortName evidence="6">FTHFS</shortName>
    </alternativeName>
</protein>
<accession>A0A6N7PNN7</accession>
<dbReference type="Gene3D" id="3.30.1510.10">
    <property type="entry name" value="Domain 2, N(10)-formyltetrahydrofolate synthetase"/>
    <property type="match status" value="1"/>
</dbReference>
<dbReference type="InterPro" id="IPR000559">
    <property type="entry name" value="Formate_THF_ligase"/>
</dbReference>
<evidence type="ECO:0000256" key="3">
    <source>
        <dbReference type="ARBA" id="ARBA00022598"/>
    </source>
</evidence>
<dbReference type="FunFam" id="3.10.410.10:FF:000001">
    <property type="entry name" value="Putative formate--tetrahydrofolate ligase"/>
    <property type="match status" value="1"/>
</dbReference>
<dbReference type="GO" id="GO:0005524">
    <property type="term" value="F:ATP binding"/>
    <property type="evidence" value="ECO:0007669"/>
    <property type="project" value="UniProtKB-UniRule"/>
</dbReference>
<evidence type="ECO:0000256" key="5">
    <source>
        <dbReference type="ARBA" id="ARBA00022840"/>
    </source>
</evidence>
<evidence type="ECO:0000256" key="6">
    <source>
        <dbReference type="HAMAP-Rule" id="MF_01543"/>
    </source>
</evidence>
<dbReference type="GO" id="GO:0035999">
    <property type="term" value="P:tetrahydrofolate interconversion"/>
    <property type="evidence" value="ECO:0007669"/>
    <property type="project" value="UniProtKB-UniRule"/>
</dbReference>
<evidence type="ECO:0000256" key="2">
    <source>
        <dbReference type="ARBA" id="ARBA00022563"/>
    </source>
</evidence>
<keyword evidence="3 6" id="KW-0436">Ligase</keyword>
<dbReference type="EC" id="6.3.4.3" evidence="6"/>
<dbReference type="AlphaFoldDB" id="A0A6N7PNN7"/>
<evidence type="ECO:0000313" key="8">
    <source>
        <dbReference type="Proteomes" id="UP000440224"/>
    </source>
</evidence>
<dbReference type="NCBIfam" id="NF010030">
    <property type="entry name" value="PRK13505.1"/>
    <property type="match status" value="1"/>
</dbReference>
<dbReference type="InterPro" id="IPR020628">
    <property type="entry name" value="Formate_THF_ligase_CS"/>
</dbReference>
<keyword evidence="4 6" id="KW-0547">Nucleotide-binding</keyword>
<evidence type="ECO:0000256" key="4">
    <source>
        <dbReference type="ARBA" id="ARBA00022741"/>
    </source>
</evidence>
<evidence type="ECO:0000256" key="1">
    <source>
        <dbReference type="ARBA" id="ARBA00004777"/>
    </source>
</evidence>
<dbReference type="Gene3D" id="3.10.410.10">
    <property type="entry name" value="Formyltetrahydrofolate synthetase, domain 3"/>
    <property type="match status" value="1"/>
</dbReference>
<dbReference type="Proteomes" id="UP000440224">
    <property type="component" value="Unassembled WGS sequence"/>
</dbReference>
<dbReference type="HAMAP" id="MF_01543">
    <property type="entry name" value="FTHFS"/>
    <property type="match status" value="1"/>
</dbReference>
<dbReference type="InterPro" id="IPR027417">
    <property type="entry name" value="P-loop_NTPase"/>
</dbReference>
<comment type="pathway">
    <text evidence="1 6">One-carbon metabolism; tetrahydrofolate interconversion.</text>
</comment>
<comment type="caution">
    <text evidence="7">The sequence shown here is derived from an EMBL/GenBank/DDBJ whole genome shotgun (WGS) entry which is preliminary data.</text>
</comment>
<feature type="binding site" evidence="6">
    <location>
        <begin position="67"/>
        <end position="74"/>
    </location>
    <ligand>
        <name>ATP</name>
        <dbReference type="ChEBI" id="CHEBI:30616"/>
    </ligand>
</feature>
<comment type="similarity">
    <text evidence="6">Belongs to the formate--tetrahydrofolate ligase family.</text>
</comment>
<name>A0A6N7PNN7_9BACT</name>
<dbReference type="UniPathway" id="UPA00193"/>